<sequence length="89" mass="9504">MRAETLADRDDFLTARLVPVACRSCDTTVLAKKNSPAHTSIQWTTDAATSCPVFAARVAEGAHPALLDSCEKLGESIDEAAREGTFAHD</sequence>
<comment type="caution">
    <text evidence="1">The sequence shown here is derived from an EMBL/GenBank/DDBJ whole genome shotgun (WGS) entry which is preliminary data.</text>
</comment>
<keyword evidence="2" id="KW-1185">Reference proteome</keyword>
<evidence type="ECO:0008006" key="3">
    <source>
        <dbReference type="Google" id="ProtNLM"/>
    </source>
</evidence>
<gene>
    <name evidence="1" type="ORF">JHE00_30535</name>
</gene>
<dbReference type="RefSeq" id="WP_200324860.1">
    <property type="nucleotide sequence ID" value="NZ_JAENJH010000011.1"/>
</dbReference>
<evidence type="ECO:0000313" key="2">
    <source>
        <dbReference type="Proteomes" id="UP000635245"/>
    </source>
</evidence>
<name>A0A934QY70_9PSEU</name>
<proteinExistence type="predicted"/>
<organism evidence="1 2">
    <name type="scientific">Prauserella cavernicola</name>
    <dbReference type="NCBI Taxonomy" id="2800127"/>
    <lineage>
        <taxon>Bacteria</taxon>
        <taxon>Bacillati</taxon>
        <taxon>Actinomycetota</taxon>
        <taxon>Actinomycetes</taxon>
        <taxon>Pseudonocardiales</taxon>
        <taxon>Pseudonocardiaceae</taxon>
        <taxon>Prauserella</taxon>
    </lineage>
</organism>
<evidence type="ECO:0000313" key="1">
    <source>
        <dbReference type="EMBL" id="MBK1788686.1"/>
    </source>
</evidence>
<accession>A0A934QY70</accession>
<dbReference type="EMBL" id="JAENJH010000011">
    <property type="protein sequence ID" value="MBK1788686.1"/>
    <property type="molecule type" value="Genomic_DNA"/>
</dbReference>
<reference evidence="1" key="1">
    <citation type="submission" date="2020-12" db="EMBL/GenBank/DDBJ databases">
        <title>Prauserella sp. ASG 168, a novel actinomycete isolated from cave rock.</title>
        <authorList>
            <person name="Suriyachadkun C."/>
        </authorList>
    </citation>
    <scope>NUCLEOTIDE SEQUENCE</scope>
    <source>
        <strain evidence="1">ASG 168</strain>
    </source>
</reference>
<dbReference type="Proteomes" id="UP000635245">
    <property type="component" value="Unassembled WGS sequence"/>
</dbReference>
<protein>
    <recommendedName>
        <fullName evidence="3">Ferredoxin</fullName>
    </recommendedName>
</protein>
<dbReference type="AlphaFoldDB" id="A0A934QY70"/>